<feature type="transmembrane region" description="Helical" evidence="2">
    <location>
        <begin position="62"/>
        <end position="84"/>
    </location>
</feature>
<name>A0A427TC85_9PSEU</name>
<evidence type="ECO:0000256" key="1">
    <source>
        <dbReference type="SAM" id="MobiDB-lite"/>
    </source>
</evidence>
<organism evidence="3 4">
    <name type="scientific">Amycolatopsis eburnea</name>
    <dbReference type="NCBI Taxonomy" id="2267691"/>
    <lineage>
        <taxon>Bacteria</taxon>
        <taxon>Bacillati</taxon>
        <taxon>Actinomycetota</taxon>
        <taxon>Actinomycetes</taxon>
        <taxon>Pseudonocardiales</taxon>
        <taxon>Pseudonocardiaceae</taxon>
        <taxon>Amycolatopsis</taxon>
    </lineage>
</organism>
<proteinExistence type="predicted"/>
<protein>
    <submittedName>
        <fullName evidence="3">Uncharacterized protein</fullName>
    </submittedName>
</protein>
<keyword evidence="4" id="KW-1185">Reference proteome</keyword>
<dbReference type="Proteomes" id="UP000267081">
    <property type="component" value="Unassembled WGS sequence"/>
</dbReference>
<feature type="region of interest" description="Disordered" evidence="1">
    <location>
        <begin position="198"/>
        <end position="221"/>
    </location>
</feature>
<keyword evidence="2" id="KW-0812">Transmembrane</keyword>
<comment type="caution">
    <text evidence="3">The sequence shown here is derived from an EMBL/GenBank/DDBJ whole genome shotgun (WGS) entry which is preliminary data.</text>
</comment>
<evidence type="ECO:0000313" key="4">
    <source>
        <dbReference type="Proteomes" id="UP000267081"/>
    </source>
</evidence>
<evidence type="ECO:0000256" key="2">
    <source>
        <dbReference type="SAM" id="Phobius"/>
    </source>
</evidence>
<dbReference type="RefSeq" id="WP_125309303.1">
    <property type="nucleotide sequence ID" value="NZ_RSEC01000036.1"/>
</dbReference>
<gene>
    <name evidence="3" type="ORF">EIY87_17780</name>
</gene>
<keyword evidence="2" id="KW-0472">Membrane</keyword>
<reference evidence="3 4" key="1">
    <citation type="submission" date="2018-12" db="EMBL/GenBank/DDBJ databases">
        <title>Amycolatopsis eburnea sp. nov. actinomycete associate with arbuscular mycorrhiza fungal spore.</title>
        <authorList>
            <person name="Lumyong S."/>
            <person name="Chaiya L."/>
        </authorList>
    </citation>
    <scope>NUCLEOTIDE SEQUENCE [LARGE SCALE GENOMIC DNA]</scope>
    <source>
        <strain evidence="3 4">GLM-1</strain>
    </source>
</reference>
<sequence>MRRPALRLPTTNHRPTRHRRLPTVQQPPRILRSRPTLPRRPPGLPTLRRSPTLLMRLSTQRWLTLLGWLAVVWWLPALLVWLPAERWLTLLGWLAVVWWLPALLVWLPAERWLTLLGWLTTVRCLDARLEWLPAVWWLRLLTTVRGRATRLEWLPVVWWLPAELVRLPERWLALPVRLPTVWWLATLPKRLRSMRRPPARLPTGVRPRPAARSLPTVGNRAARLRSTSPLPTWQPRRRPRQRRLPALHHPARIRHPRLLATARRHRPLTAGRHARRWGRRREPTRRLWRPTALDRRRSGIGRERLALAARETRCPDVVQRTSAALAAEVRGRRHAVAALGFRCCPM</sequence>
<evidence type="ECO:0000313" key="3">
    <source>
        <dbReference type="EMBL" id="RSD20066.1"/>
    </source>
</evidence>
<feature type="transmembrane region" description="Helical" evidence="2">
    <location>
        <begin position="90"/>
        <end position="109"/>
    </location>
</feature>
<keyword evidence="2" id="KW-1133">Transmembrane helix</keyword>
<dbReference type="AlphaFoldDB" id="A0A427TC85"/>
<dbReference type="EMBL" id="RSEC01000036">
    <property type="protein sequence ID" value="RSD20066.1"/>
    <property type="molecule type" value="Genomic_DNA"/>
</dbReference>
<accession>A0A427TC85</accession>